<feature type="chain" id="PRO_5005111086" description="Carboxylic ester hydrolase" evidence="8">
    <location>
        <begin position="19"/>
        <end position="581"/>
    </location>
</feature>
<keyword evidence="3" id="KW-0479">Metal-binding</keyword>
<feature type="signal peptide" evidence="8">
    <location>
        <begin position="1"/>
        <end position="18"/>
    </location>
</feature>
<organism evidence="9 10">
    <name type="scientific">Oidiodendron maius (strain Zn)</name>
    <dbReference type="NCBI Taxonomy" id="913774"/>
    <lineage>
        <taxon>Eukaryota</taxon>
        <taxon>Fungi</taxon>
        <taxon>Dikarya</taxon>
        <taxon>Ascomycota</taxon>
        <taxon>Pezizomycotina</taxon>
        <taxon>Leotiomycetes</taxon>
        <taxon>Leotiomycetes incertae sedis</taxon>
        <taxon>Myxotrichaceae</taxon>
        <taxon>Oidiodendron</taxon>
    </lineage>
</organism>
<evidence type="ECO:0000256" key="1">
    <source>
        <dbReference type="ARBA" id="ARBA00006249"/>
    </source>
</evidence>
<dbReference type="PANTHER" id="PTHR33938">
    <property type="entry name" value="FERULOYL ESTERASE B-RELATED"/>
    <property type="match status" value="1"/>
</dbReference>
<evidence type="ECO:0000256" key="7">
    <source>
        <dbReference type="ARBA" id="ARBA00023157"/>
    </source>
</evidence>
<sequence length="581" mass="63281">MRSTLFALANASAAIASAASLSSVCTNDNIIAALPPDDVYLGITIDRTYATSNVVTNSSVGSNFFPDAVIDYCNVTVAYSHNDRDDRVLLQFFLPAPSNFQNRWLSNGGGGLAIYAGEQSIPGGVIYGAVSGATDGGFGSFATQLDGVLILANGTINWESVFMFGYQAHHEMSTIGKAFSRLFYNMADSEKLYAYYEGCSEGGREGWSQIQRFGDEWDGAVVGAPAFRFAHQQVNHLFAGVVEKTLDYYPPPCEMDKILNLTIAACDPLDGRRDGVVSRSDLCKLKFDLKSTIGQPYYCAASSTTGMGKRQAGGATLPAQNGTVTAQGVAVYQAITDGLKDSQGRQAYLSYALGAALDDAETSYNSTSGTWYAAPGGIGGEFIAMFLDLLDETNIDSLDGVTYDTLVSWIWEGWQMYQDTLQTTWPDLTPWYESGAKIIHFHGESDFSIPTASSVYWYESVRQIMYPGLAYNDSTEALGDWYRLYLVPGAGHCAVNDLQPNGPFPQTNLAVMIDWVENGVKPVTLNATVLQGANEGENQQLCAWPLRPLWSKNGTDQTCVYDQASIDTWKYNFNAFKLPVY</sequence>
<keyword evidence="4 8" id="KW-0732">Signal</keyword>
<dbReference type="GO" id="GO:0030600">
    <property type="term" value="F:feruloyl esterase activity"/>
    <property type="evidence" value="ECO:0007669"/>
    <property type="project" value="UniProtKB-ARBA"/>
</dbReference>
<reference evidence="9 10" key="1">
    <citation type="submission" date="2014-04" db="EMBL/GenBank/DDBJ databases">
        <authorList>
            <consortium name="DOE Joint Genome Institute"/>
            <person name="Kuo A."/>
            <person name="Martino E."/>
            <person name="Perotto S."/>
            <person name="Kohler A."/>
            <person name="Nagy L.G."/>
            <person name="Floudas D."/>
            <person name="Copeland A."/>
            <person name="Barry K.W."/>
            <person name="Cichocki N."/>
            <person name="Veneault-Fourrey C."/>
            <person name="LaButti K."/>
            <person name="Lindquist E.A."/>
            <person name="Lipzen A."/>
            <person name="Lundell T."/>
            <person name="Morin E."/>
            <person name="Murat C."/>
            <person name="Sun H."/>
            <person name="Tunlid A."/>
            <person name="Henrissat B."/>
            <person name="Grigoriev I.V."/>
            <person name="Hibbett D.S."/>
            <person name="Martin F."/>
            <person name="Nordberg H.P."/>
            <person name="Cantor M.N."/>
            <person name="Hua S.X."/>
        </authorList>
    </citation>
    <scope>NUCLEOTIDE SEQUENCE [LARGE SCALE GENOMIC DNA]</scope>
    <source>
        <strain evidence="9 10">Zn</strain>
    </source>
</reference>
<dbReference type="AlphaFoldDB" id="A0A0C3E3A3"/>
<evidence type="ECO:0000256" key="2">
    <source>
        <dbReference type="ARBA" id="ARBA00022487"/>
    </source>
</evidence>
<comment type="similarity">
    <text evidence="1 8">Belongs to the tannase family.</text>
</comment>
<dbReference type="EC" id="3.1.1.-" evidence="8"/>
<name>A0A0C3E3A3_OIDMZ</name>
<keyword evidence="7" id="KW-1015">Disulfide bond</keyword>
<dbReference type="HOGENOM" id="CLU_014819_2_1_1"/>
<protein>
    <recommendedName>
        <fullName evidence="8">Carboxylic ester hydrolase</fullName>
        <ecNumber evidence="8">3.1.1.-</ecNumber>
    </recommendedName>
</protein>
<evidence type="ECO:0000313" key="10">
    <source>
        <dbReference type="Proteomes" id="UP000054321"/>
    </source>
</evidence>
<keyword evidence="10" id="KW-1185">Reference proteome</keyword>
<evidence type="ECO:0000256" key="4">
    <source>
        <dbReference type="ARBA" id="ARBA00022729"/>
    </source>
</evidence>
<evidence type="ECO:0000256" key="8">
    <source>
        <dbReference type="RuleBase" id="RU361238"/>
    </source>
</evidence>
<dbReference type="OrthoDB" id="3039123at2759"/>
<evidence type="ECO:0000256" key="5">
    <source>
        <dbReference type="ARBA" id="ARBA00022801"/>
    </source>
</evidence>
<keyword evidence="2" id="KW-0719">Serine esterase</keyword>
<dbReference type="InterPro" id="IPR029058">
    <property type="entry name" value="AB_hydrolase_fold"/>
</dbReference>
<gene>
    <name evidence="9" type="ORF">OIDMADRAFT_108315</name>
</gene>
<dbReference type="Pfam" id="PF07519">
    <property type="entry name" value="Tannase"/>
    <property type="match status" value="1"/>
</dbReference>
<keyword evidence="6" id="KW-0106">Calcium</keyword>
<dbReference type="InterPro" id="IPR011118">
    <property type="entry name" value="Tannase/feruloyl_esterase"/>
</dbReference>
<keyword evidence="5 8" id="KW-0378">Hydrolase</keyword>
<dbReference type="PANTHER" id="PTHR33938:SF16">
    <property type="entry name" value="CARBOXYLIC ESTER HYDROLASE"/>
    <property type="match status" value="1"/>
</dbReference>
<dbReference type="Proteomes" id="UP000054321">
    <property type="component" value="Unassembled WGS sequence"/>
</dbReference>
<accession>A0A0C3E3A3</accession>
<dbReference type="EMBL" id="KN832870">
    <property type="protein sequence ID" value="KIN08833.1"/>
    <property type="molecule type" value="Genomic_DNA"/>
</dbReference>
<evidence type="ECO:0000256" key="6">
    <source>
        <dbReference type="ARBA" id="ARBA00022837"/>
    </source>
</evidence>
<reference evidence="10" key="2">
    <citation type="submission" date="2015-01" db="EMBL/GenBank/DDBJ databases">
        <title>Evolutionary Origins and Diversification of the Mycorrhizal Mutualists.</title>
        <authorList>
            <consortium name="DOE Joint Genome Institute"/>
            <consortium name="Mycorrhizal Genomics Consortium"/>
            <person name="Kohler A."/>
            <person name="Kuo A."/>
            <person name="Nagy L.G."/>
            <person name="Floudas D."/>
            <person name="Copeland A."/>
            <person name="Barry K.W."/>
            <person name="Cichocki N."/>
            <person name="Veneault-Fourrey C."/>
            <person name="LaButti K."/>
            <person name="Lindquist E.A."/>
            <person name="Lipzen A."/>
            <person name="Lundell T."/>
            <person name="Morin E."/>
            <person name="Murat C."/>
            <person name="Riley R."/>
            <person name="Ohm R."/>
            <person name="Sun H."/>
            <person name="Tunlid A."/>
            <person name="Henrissat B."/>
            <person name="Grigoriev I.V."/>
            <person name="Hibbett D.S."/>
            <person name="Martin F."/>
        </authorList>
    </citation>
    <scope>NUCLEOTIDE SEQUENCE [LARGE SCALE GENOMIC DNA]</scope>
    <source>
        <strain evidence="10">Zn</strain>
    </source>
</reference>
<evidence type="ECO:0000256" key="3">
    <source>
        <dbReference type="ARBA" id="ARBA00022723"/>
    </source>
</evidence>
<dbReference type="SUPFAM" id="SSF53474">
    <property type="entry name" value="alpha/beta-Hydrolases"/>
    <property type="match status" value="1"/>
</dbReference>
<dbReference type="GO" id="GO:0046872">
    <property type="term" value="F:metal ion binding"/>
    <property type="evidence" value="ECO:0007669"/>
    <property type="project" value="UniProtKB-KW"/>
</dbReference>
<proteinExistence type="inferred from homology"/>
<dbReference type="InParanoid" id="A0A0C3E3A3"/>
<evidence type="ECO:0000313" key="9">
    <source>
        <dbReference type="EMBL" id="KIN08833.1"/>
    </source>
</evidence>